<feature type="coiled-coil region" evidence="11">
    <location>
        <begin position="563"/>
        <end position="657"/>
    </location>
</feature>
<evidence type="ECO:0000256" key="6">
    <source>
        <dbReference type="ARBA" id="ARBA00023054"/>
    </source>
</evidence>
<sequence length="676" mass="77577">MSHMLPRRTSEFRGDMLDERGTVDKRQTRTNKRSAATHTPSSSQAIPKRSSASRLPQPLNLERDRASQMGVTPKRVHRFVPSTAERAVPLHSDKKWVAERAQQILEYLNAVQHSEGPISGLISDLFSRAGGLRHMTIKQFVAILNYLFQHIWRNKVTVGQNHVEDITSAMQKLQYPYQVNKSWLVSPTTQHSFGHVIVLLDFLMDFAPPLPSADELDEEFPFMETTEQPSSYLNSMHCETMATMSTTQVHAVQLDEEVNALLFTEASKCIVLWDQELSKEEAMLQAKTSDQVISKKCDLPDREALDQKIVELRGKLQHLEDKLQNPSDDKKLEKLERLNKEQDKLSQQLTGVQEQLNEQINAFGQLSANVEEKQAEIKKQLKYEQRLEQAVNRQKYSAQQLKTLQMKCNDMENYSKAYERQVKEVSELELHQQVMLSRAKQKQLDSVEAFNSHARHLGMDPVICGLVKGGGGQPLDLTLPLNPKQEDIAERTQCLELLGNLLHQQRQENIERCQMLEQQITKLKNDTLDVDTEIETLSTHLRAQAHRLNKMETGYRTKREMKMQHQQQLLENQYDQIARLEELEKQQAQALEKLKISEQKNENLVAAAEQYQEQDHEVRNAALDDCEQKLAEAEKELEALESKLTSSQAKLSDAEQRVLSAPLPSFEPVMQAIKKR</sequence>
<keyword evidence="7 10" id="KW-0539">Nucleus</keyword>
<accession>A0A6P4EAL7</accession>
<dbReference type="GO" id="GO:0005634">
    <property type="term" value="C:nucleus"/>
    <property type="evidence" value="ECO:0007669"/>
    <property type="project" value="UniProtKB-SubCell"/>
</dbReference>
<proteinExistence type="inferred from homology"/>
<reference evidence="16" key="2">
    <citation type="submission" date="2025-04" db="UniProtKB">
        <authorList>
            <consortium name="RefSeq"/>
        </authorList>
    </citation>
    <scope>IDENTIFICATION</scope>
</reference>
<evidence type="ECO:0000256" key="12">
    <source>
        <dbReference type="SAM" id="MobiDB-lite"/>
    </source>
</evidence>
<keyword evidence="6 11" id="KW-0175">Coiled coil</keyword>
<keyword evidence="2 10" id="KW-0158">Chromosome</keyword>
<evidence type="ECO:0000313" key="15">
    <source>
        <dbReference type="Proteomes" id="UP001652680"/>
    </source>
</evidence>
<dbReference type="OrthoDB" id="7459479at2759"/>
<dbReference type="CTD" id="10403"/>
<keyword evidence="9 10" id="KW-0137">Centromere</keyword>
<name>A0A6P4EAL7_DRORH</name>
<dbReference type="Pfam" id="PF03801">
    <property type="entry name" value="Ndc80_HEC"/>
    <property type="match status" value="1"/>
</dbReference>
<evidence type="ECO:0000256" key="5">
    <source>
        <dbReference type="ARBA" id="ARBA00022838"/>
    </source>
</evidence>
<evidence type="ECO:0000256" key="7">
    <source>
        <dbReference type="ARBA" id="ARBA00023242"/>
    </source>
</evidence>
<dbReference type="InterPro" id="IPR005550">
    <property type="entry name" value="Kinetochore_Ndc80"/>
</dbReference>
<reference evidence="15" key="1">
    <citation type="journal article" date="2021" name="Elife">
        <title>Highly contiguous assemblies of 101 drosophilid genomes.</title>
        <authorList>
            <person name="Kim B.Y."/>
            <person name="Wang J.R."/>
            <person name="Miller D.E."/>
            <person name="Barmina O."/>
            <person name="Delaney E."/>
            <person name="Thompson A."/>
            <person name="Comeault A.A."/>
            <person name="Peede D."/>
            <person name="D'Agostino E.R."/>
            <person name="Pelaez J."/>
            <person name="Aguilar J.M."/>
            <person name="Haji D."/>
            <person name="Matsunaga T."/>
            <person name="Armstrong E.E."/>
            <person name="Zych M."/>
            <person name="Ogawa Y."/>
            <person name="Stamenkovic-Radak M."/>
            <person name="Jelic M."/>
            <person name="Veselinovic M.S."/>
            <person name="Tanaskovic M."/>
            <person name="Eric P."/>
            <person name="Gao J.J."/>
            <person name="Katoh T.K."/>
            <person name="Toda M.J."/>
            <person name="Watabe H."/>
            <person name="Watada M."/>
            <person name="Davis J.S."/>
            <person name="Moyle L.C."/>
            <person name="Manoli G."/>
            <person name="Bertolini E."/>
            <person name="Kostal V."/>
            <person name="Hawley R.S."/>
            <person name="Takahashi A."/>
            <person name="Jones C.D."/>
            <person name="Price D.K."/>
            <person name="Whiteman N."/>
            <person name="Kopp A."/>
            <person name="Matute D.R."/>
            <person name="Petrov D.A."/>
        </authorList>
    </citation>
    <scope>NUCLEOTIDE SEQUENCE [LARGE SCALE GENOMIC DNA]</scope>
</reference>
<dbReference type="AlphaFoldDB" id="A0A6P4EAL7"/>
<evidence type="ECO:0000259" key="13">
    <source>
        <dbReference type="Pfam" id="PF03801"/>
    </source>
</evidence>
<keyword evidence="5 10" id="KW-0995">Kinetochore</keyword>
<keyword evidence="3 10" id="KW-0132">Cell division</keyword>
<dbReference type="Proteomes" id="UP001652680">
    <property type="component" value="Unassembled WGS sequence"/>
</dbReference>
<dbReference type="GO" id="GO:0051301">
    <property type="term" value="P:cell division"/>
    <property type="evidence" value="ECO:0007669"/>
    <property type="project" value="UniProtKB-UniRule"/>
</dbReference>
<reference evidence="14" key="3">
    <citation type="submission" date="2025-05" db="UniProtKB">
        <authorList>
            <consortium name="EnsemblMetazoa"/>
        </authorList>
    </citation>
    <scope>IDENTIFICATION</scope>
</reference>
<feature type="coiled-coil region" evidence="11">
    <location>
        <begin position="302"/>
        <end position="431"/>
    </location>
</feature>
<dbReference type="InterPro" id="IPR055260">
    <property type="entry name" value="Ndc80_CH"/>
</dbReference>
<evidence type="ECO:0000256" key="2">
    <source>
        <dbReference type="ARBA" id="ARBA00022454"/>
    </source>
</evidence>
<dbReference type="GeneID" id="108041631"/>
<evidence type="ECO:0000256" key="1">
    <source>
        <dbReference type="ARBA" id="ARBA00007050"/>
    </source>
</evidence>
<evidence type="ECO:0000256" key="11">
    <source>
        <dbReference type="SAM" id="Coils"/>
    </source>
</evidence>
<dbReference type="Gene3D" id="1.10.418.30">
    <property type="entry name" value="Ncd80 complex, Ncd80 subunit"/>
    <property type="match status" value="1"/>
</dbReference>
<evidence type="ECO:0000256" key="8">
    <source>
        <dbReference type="ARBA" id="ARBA00023306"/>
    </source>
</evidence>
<evidence type="ECO:0000256" key="9">
    <source>
        <dbReference type="ARBA" id="ARBA00023328"/>
    </source>
</evidence>
<feature type="domain" description="Kinetochore protein Ndc80 CH" evidence="13">
    <location>
        <begin position="89"/>
        <end position="206"/>
    </location>
</feature>
<comment type="subunit">
    <text evidence="10">Component of the NDC80 complex.</text>
</comment>
<keyword evidence="15" id="KW-1185">Reference proteome</keyword>
<comment type="subcellular location">
    <subcellularLocation>
        <location evidence="10">Chromosome</location>
        <location evidence="10">Centromere</location>
        <location evidence="10">Kinetochore</location>
    </subcellularLocation>
    <subcellularLocation>
        <location evidence="10">Nucleus</location>
    </subcellularLocation>
</comment>
<dbReference type="GO" id="GO:0031262">
    <property type="term" value="C:Ndc80 complex"/>
    <property type="evidence" value="ECO:0007669"/>
    <property type="project" value="UniProtKB-UniRule"/>
</dbReference>
<feature type="compositionally biased region" description="Basic and acidic residues" evidence="12">
    <location>
        <begin position="8"/>
        <end position="27"/>
    </location>
</feature>
<comment type="function">
    <text evidence="10">Acts as a component of the essential kinetochore-associated NDC80 complex, which is required for chromosome segregation and spindle checkpoint activity.</text>
</comment>
<dbReference type="PANTHER" id="PTHR10643">
    <property type="entry name" value="KINETOCHORE PROTEIN NDC80"/>
    <property type="match status" value="1"/>
</dbReference>
<dbReference type="EnsemblMetazoa" id="XM_017119606.1">
    <property type="protein sequence ID" value="XP_016975095.1"/>
    <property type="gene ID" value="LOC108041631"/>
</dbReference>
<comment type="similarity">
    <text evidence="1 10">Belongs to the NDC80/HEC1 family.</text>
</comment>
<evidence type="ECO:0000256" key="3">
    <source>
        <dbReference type="ARBA" id="ARBA00022618"/>
    </source>
</evidence>
<dbReference type="InterPro" id="IPR038273">
    <property type="entry name" value="Ndc80_sf"/>
</dbReference>
<keyword evidence="8 10" id="KW-0131">Cell cycle</keyword>
<dbReference type="PANTHER" id="PTHR10643:SF2">
    <property type="entry name" value="KINETOCHORE PROTEIN NDC80 HOMOLOG"/>
    <property type="match status" value="1"/>
</dbReference>
<protein>
    <recommendedName>
        <fullName evidence="10">Kinetochore protein NDC80</fullName>
    </recommendedName>
</protein>
<evidence type="ECO:0000256" key="10">
    <source>
        <dbReference type="RuleBase" id="RU368072"/>
    </source>
</evidence>
<evidence type="ECO:0000313" key="14">
    <source>
        <dbReference type="EnsemblMetazoa" id="XP_016975095.1"/>
    </source>
</evidence>
<dbReference type="GO" id="GO:0051315">
    <property type="term" value="P:attachment of mitotic spindle microtubules to kinetochore"/>
    <property type="evidence" value="ECO:0007669"/>
    <property type="project" value="UniProtKB-UniRule"/>
</dbReference>
<evidence type="ECO:0000256" key="4">
    <source>
        <dbReference type="ARBA" id="ARBA00022776"/>
    </source>
</evidence>
<keyword evidence="4 10" id="KW-0498">Mitosis</keyword>
<evidence type="ECO:0000313" key="16">
    <source>
        <dbReference type="RefSeq" id="XP_016975095.1"/>
    </source>
</evidence>
<dbReference type="RefSeq" id="XP_016975095.1">
    <property type="nucleotide sequence ID" value="XM_017119606.1"/>
</dbReference>
<feature type="region of interest" description="Disordered" evidence="12">
    <location>
        <begin position="1"/>
        <end position="72"/>
    </location>
</feature>
<gene>
    <name evidence="16" type="primary">LOC108041631</name>
    <name evidence="14" type="synonym">108041631</name>
</gene>
<feature type="compositionally biased region" description="Polar residues" evidence="12">
    <location>
        <begin position="33"/>
        <end position="54"/>
    </location>
</feature>
<organism evidence="16">
    <name type="scientific">Drosophila rhopaloa</name>
    <name type="common">Fruit fly</name>
    <dbReference type="NCBI Taxonomy" id="1041015"/>
    <lineage>
        <taxon>Eukaryota</taxon>
        <taxon>Metazoa</taxon>
        <taxon>Ecdysozoa</taxon>
        <taxon>Arthropoda</taxon>
        <taxon>Hexapoda</taxon>
        <taxon>Insecta</taxon>
        <taxon>Pterygota</taxon>
        <taxon>Neoptera</taxon>
        <taxon>Endopterygota</taxon>
        <taxon>Diptera</taxon>
        <taxon>Brachycera</taxon>
        <taxon>Muscomorpha</taxon>
        <taxon>Ephydroidea</taxon>
        <taxon>Drosophilidae</taxon>
        <taxon>Drosophila</taxon>
        <taxon>Sophophora</taxon>
    </lineage>
</organism>